<dbReference type="AlphaFoldDB" id="A0A0E2LRG8"/>
<accession>A0A0E2LRG8</accession>
<name>A0A0E2LRG8_PORGN</name>
<sequence length="93" mass="10527">MIKLPLSIGPTSKTRPAGECSLIRDTFGYNEIEIKGYAFEDVSVCVLARLRYRQRPPLNHRCMLPLNQVNILNLLATYSDTDLCTEKADIRKG</sequence>
<organism evidence="1 2">
    <name type="scientific">Porphyromonas gingivalis F0570</name>
    <dbReference type="NCBI Taxonomy" id="1227271"/>
    <lineage>
        <taxon>Bacteria</taxon>
        <taxon>Pseudomonadati</taxon>
        <taxon>Bacteroidota</taxon>
        <taxon>Bacteroidia</taxon>
        <taxon>Bacteroidales</taxon>
        <taxon>Porphyromonadaceae</taxon>
        <taxon>Porphyromonas</taxon>
    </lineage>
</organism>
<comment type="caution">
    <text evidence="1">The sequence shown here is derived from an EMBL/GenBank/DDBJ whole genome shotgun (WGS) entry which is preliminary data.</text>
</comment>
<dbReference type="EMBL" id="AWUW01000048">
    <property type="protein sequence ID" value="ERJ67594.1"/>
    <property type="molecule type" value="Genomic_DNA"/>
</dbReference>
<reference evidence="1 2" key="1">
    <citation type="submission" date="2013-06" db="EMBL/GenBank/DDBJ databases">
        <authorList>
            <person name="Weinstock G."/>
            <person name="Sodergren E."/>
            <person name="Lobos E.A."/>
            <person name="Fulton L."/>
            <person name="Fulton R."/>
            <person name="Courtney L."/>
            <person name="Fronick C."/>
            <person name="O'Laughlin M."/>
            <person name="Godfrey J."/>
            <person name="Wilson R.M."/>
            <person name="Miner T."/>
            <person name="Farmer C."/>
            <person name="Delehaunty K."/>
            <person name="Cordes M."/>
            <person name="Minx P."/>
            <person name="Tomlinson C."/>
            <person name="Chen J."/>
            <person name="Wollam A."/>
            <person name="Pepin K.H."/>
            <person name="Bhonagiri V."/>
            <person name="Zhang X."/>
            <person name="Warren W."/>
            <person name="Mitreva M."/>
            <person name="Mardis E.R."/>
            <person name="Wilson R.K."/>
        </authorList>
    </citation>
    <scope>NUCLEOTIDE SEQUENCE [LARGE SCALE GENOMIC DNA]</scope>
    <source>
        <strain evidence="1 2">F0570</strain>
    </source>
</reference>
<proteinExistence type="predicted"/>
<evidence type="ECO:0000313" key="2">
    <source>
        <dbReference type="Proteomes" id="UP000016630"/>
    </source>
</evidence>
<gene>
    <name evidence="1" type="ORF">HMPREF1555_00783</name>
</gene>
<dbReference type="Proteomes" id="UP000016630">
    <property type="component" value="Unassembled WGS sequence"/>
</dbReference>
<protein>
    <submittedName>
        <fullName evidence="1">Uncharacterized protein</fullName>
    </submittedName>
</protein>
<dbReference type="HOGENOM" id="CLU_2397144_0_0_10"/>
<evidence type="ECO:0000313" key="1">
    <source>
        <dbReference type="EMBL" id="ERJ67594.1"/>
    </source>
</evidence>